<feature type="compositionally biased region" description="Low complexity" evidence="1">
    <location>
        <begin position="786"/>
        <end position="797"/>
    </location>
</feature>
<feature type="domain" description="TRP C-terminal" evidence="4">
    <location>
        <begin position="181"/>
        <end position="528"/>
    </location>
</feature>
<feature type="transmembrane region" description="Helical" evidence="2">
    <location>
        <begin position="474"/>
        <end position="494"/>
    </location>
</feature>
<feature type="region of interest" description="Disordered" evidence="1">
    <location>
        <begin position="763"/>
        <end position="797"/>
    </location>
</feature>
<dbReference type="PANTHER" id="PTHR31145:SF8">
    <property type="entry name" value="INTEGRAL MEMBRANE PROTEIN (AFU_ORTHOLOGUE AFUA_2G17475)"/>
    <property type="match status" value="1"/>
</dbReference>
<feature type="transmembrane region" description="Helical" evidence="2">
    <location>
        <begin position="506"/>
        <end position="533"/>
    </location>
</feature>
<dbReference type="InterPro" id="IPR010308">
    <property type="entry name" value="TRP_C"/>
</dbReference>
<keyword evidence="6" id="KW-1185">Reference proteome</keyword>
<accession>A0AAD9Y821</accession>
<gene>
    <name evidence="5" type="ORF">CKAH01_18405</name>
</gene>
<dbReference type="AlphaFoldDB" id="A0AAD9Y821"/>
<feature type="region of interest" description="Disordered" evidence="1">
    <location>
        <begin position="720"/>
        <end position="747"/>
    </location>
</feature>
<evidence type="ECO:0000256" key="1">
    <source>
        <dbReference type="SAM" id="MobiDB-lite"/>
    </source>
</evidence>
<evidence type="ECO:0000259" key="4">
    <source>
        <dbReference type="Pfam" id="PF06011"/>
    </source>
</evidence>
<sequence>MLPRLGLVGLVASCASGAYVQWQPCDKVSPRNDPFDPTSLDAKIRQLDDGDKQLSFRVGRWIEEEKCEEIARMMPAAALEIQMLGRSSAFSTKTDATCAKLNFANGWKSTMRNPASLYVNFETDIGRLPPLSTFHATLHLQSNDSEEISCRQANITPTLDPSTISAIGYTTWGIFLFVFLVGILRSVYSAPIALDEEQRSIRTVLPNVGDCLQYIQFVFLTGGLSLRYPGFYQPVVSNLNWFSLFVVGPVTHGVTYDKVQDGIYVMNGTYGGTFGLELMTQIAGAPMTMDTWVNMVVLLVIVALGCAVVIEVAWLVNRRRDSDGEVSESTVGLRHTFSRVLRIILSYFMLPLTALSFYQLDHASLLPAYHTSLAVALIVAMMAAFIWLLRQIPTHSLGVLIFDSTKRYRRITPTEDFRRHDETFILILFVLVFVRGAAIGGLQISGPAQLAVLGSCELLLLASIAGFQAYSTFSIGAIAATMRLCSIIFMVSFLPDLAGHETKSAIGYVLLALHTGMLLLGFFVPAVCELVALCKTWWKAPRPDVYGLRQLRRRQVSRTNLSTMYDADSSYGLPPEHDAFGQPAAGYLHPTHRPDSPSTLRLNSSTTSSRYYRPPRSPSRGTSISSSDYDRRSESIASPASSAYPPSRSTSASTTLAEKRSIQRSESIMSPGRLSEESIEEADSVFEPQISSAKANGRPLGPRWNDYSFREADLYYGAPRPAPATRASEEIPRPPAPKPSLRSTSGIWAKFTDQPSTIEREFQVVRPPRPEQGFVVVRPNRPSNLSSSSSSSDGETR</sequence>
<feature type="region of interest" description="Disordered" evidence="1">
    <location>
        <begin position="582"/>
        <end position="684"/>
    </location>
</feature>
<keyword evidence="2" id="KW-1133">Transmembrane helix</keyword>
<comment type="caution">
    <text evidence="5">The sequence shown here is derived from an EMBL/GenBank/DDBJ whole genome shotgun (WGS) entry which is preliminary data.</text>
</comment>
<feature type="compositionally biased region" description="Low complexity" evidence="1">
    <location>
        <begin position="635"/>
        <end position="655"/>
    </location>
</feature>
<feature type="signal peptide" evidence="3">
    <location>
        <begin position="1"/>
        <end position="17"/>
    </location>
</feature>
<feature type="transmembrane region" description="Helical" evidence="2">
    <location>
        <begin position="292"/>
        <end position="316"/>
    </location>
</feature>
<evidence type="ECO:0000313" key="5">
    <source>
        <dbReference type="EMBL" id="KAK2743450.1"/>
    </source>
</evidence>
<keyword evidence="2" id="KW-0472">Membrane</keyword>
<organism evidence="5 6">
    <name type="scientific">Colletotrichum kahawae</name>
    <name type="common">Coffee berry disease fungus</name>
    <dbReference type="NCBI Taxonomy" id="34407"/>
    <lineage>
        <taxon>Eukaryota</taxon>
        <taxon>Fungi</taxon>
        <taxon>Dikarya</taxon>
        <taxon>Ascomycota</taxon>
        <taxon>Pezizomycotina</taxon>
        <taxon>Sordariomycetes</taxon>
        <taxon>Hypocreomycetidae</taxon>
        <taxon>Glomerellales</taxon>
        <taxon>Glomerellaceae</taxon>
        <taxon>Colletotrichum</taxon>
        <taxon>Colletotrichum gloeosporioides species complex</taxon>
    </lineage>
</organism>
<evidence type="ECO:0000313" key="6">
    <source>
        <dbReference type="Proteomes" id="UP001281614"/>
    </source>
</evidence>
<dbReference type="GO" id="GO:0055085">
    <property type="term" value="P:transmembrane transport"/>
    <property type="evidence" value="ECO:0007669"/>
    <property type="project" value="TreeGrafter"/>
</dbReference>
<evidence type="ECO:0000256" key="2">
    <source>
        <dbReference type="SAM" id="Phobius"/>
    </source>
</evidence>
<dbReference type="Proteomes" id="UP001281614">
    <property type="component" value="Unassembled WGS sequence"/>
</dbReference>
<dbReference type="GO" id="GO:0016020">
    <property type="term" value="C:membrane"/>
    <property type="evidence" value="ECO:0007669"/>
    <property type="project" value="TreeGrafter"/>
</dbReference>
<proteinExistence type="predicted"/>
<keyword evidence="2" id="KW-0812">Transmembrane</keyword>
<dbReference type="InterPro" id="IPR040241">
    <property type="entry name" value="TRP_Flc/Pkd2-like"/>
</dbReference>
<feature type="transmembrane region" description="Helical" evidence="2">
    <location>
        <begin position="169"/>
        <end position="190"/>
    </location>
</feature>
<reference evidence="5" key="1">
    <citation type="submission" date="2023-02" db="EMBL/GenBank/DDBJ databases">
        <title>Colletotrichum kahawae CIFC_Que2 genome sequencing and assembly.</title>
        <authorList>
            <person name="Baroncelli R."/>
        </authorList>
    </citation>
    <scope>NUCLEOTIDE SEQUENCE</scope>
    <source>
        <strain evidence="5">CIFC_Que2</strain>
    </source>
</reference>
<dbReference type="Pfam" id="PF06011">
    <property type="entry name" value="TRP"/>
    <property type="match status" value="1"/>
</dbReference>
<name>A0AAD9Y821_COLKA</name>
<keyword evidence="3" id="KW-0732">Signal</keyword>
<feature type="transmembrane region" description="Helical" evidence="2">
    <location>
        <begin position="369"/>
        <end position="389"/>
    </location>
</feature>
<feature type="compositionally biased region" description="Low complexity" evidence="1">
    <location>
        <begin position="596"/>
        <end position="627"/>
    </location>
</feature>
<dbReference type="PANTHER" id="PTHR31145">
    <property type="entry name" value="INTEGRAL MEMBRANE PROTEIN (AFU_ORTHOLOGUE AFUA_7G01610)"/>
    <property type="match status" value="1"/>
</dbReference>
<protein>
    <submittedName>
        <fullName evidence="5">Integral membrane protein</fullName>
    </submittedName>
</protein>
<feature type="transmembrane region" description="Helical" evidence="2">
    <location>
        <begin position="424"/>
        <end position="444"/>
    </location>
</feature>
<feature type="chain" id="PRO_5042253677" evidence="3">
    <location>
        <begin position="18"/>
        <end position="797"/>
    </location>
</feature>
<evidence type="ECO:0000256" key="3">
    <source>
        <dbReference type="SAM" id="SignalP"/>
    </source>
</evidence>
<dbReference type="EMBL" id="VYYT01000320">
    <property type="protein sequence ID" value="KAK2743450.1"/>
    <property type="molecule type" value="Genomic_DNA"/>
</dbReference>
<feature type="transmembrane region" description="Helical" evidence="2">
    <location>
        <begin position="337"/>
        <end position="357"/>
    </location>
</feature>